<comment type="caution">
    <text evidence="14">The sequence shown here is derived from an EMBL/GenBank/DDBJ whole genome shotgun (WGS) entry which is preliminary data.</text>
</comment>
<comment type="function">
    <text evidence="8 9">This protein is involved in the repair of mismatches in DNA. It is possible that it carries out the mismatch recognition step. This protein has a weak ATPase activity.</text>
</comment>
<dbReference type="InterPro" id="IPR036187">
    <property type="entry name" value="DNA_mismatch_repair_MutS_sf"/>
</dbReference>
<dbReference type="GO" id="GO:0006298">
    <property type="term" value="P:mismatch repair"/>
    <property type="evidence" value="ECO:0007669"/>
    <property type="project" value="UniProtKB-UniRule"/>
</dbReference>
<dbReference type="EMBL" id="QMIE01000015">
    <property type="protein sequence ID" value="TVM15658.1"/>
    <property type="molecule type" value="Genomic_DNA"/>
</dbReference>
<dbReference type="InterPro" id="IPR017261">
    <property type="entry name" value="DNA_mismatch_repair_MutS/MSH"/>
</dbReference>
<dbReference type="GO" id="GO:0003684">
    <property type="term" value="F:damaged DNA binding"/>
    <property type="evidence" value="ECO:0007669"/>
    <property type="project" value="UniProtKB-UniRule"/>
</dbReference>
<evidence type="ECO:0000256" key="1">
    <source>
        <dbReference type="ARBA" id="ARBA00006271"/>
    </source>
</evidence>
<dbReference type="GO" id="GO:0005829">
    <property type="term" value="C:cytosol"/>
    <property type="evidence" value="ECO:0007669"/>
    <property type="project" value="TreeGrafter"/>
</dbReference>
<dbReference type="CDD" id="cd03284">
    <property type="entry name" value="ABC_MutS1"/>
    <property type="match status" value="1"/>
</dbReference>
<evidence type="ECO:0000256" key="5">
    <source>
        <dbReference type="ARBA" id="ARBA00022840"/>
    </source>
</evidence>
<dbReference type="Pfam" id="PF05192">
    <property type="entry name" value="MutS_III"/>
    <property type="match status" value="1"/>
</dbReference>
<evidence type="ECO:0000256" key="10">
    <source>
        <dbReference type="RuleBase" id="RU003756"/>
    </source>
</evidence>
<dbReference type="PIRSF" id="PIRSF037677">
    <property type="entry name" value="DNA_mis_repair_Msh6"/>
    <property type="match status" value="1"/>
</dbReference>
<dbReference type="RefSeq" id="WP_144303983.1">
    <property type="nucleotide sequence ID" value="NZ_QMIE01000015.1"/>
</dbReference>
<dbReference type="InterPro" id="IPR007860">
    <property type="entry name" value="DNA_mmatch_repair_MutS_con_dom"/>
</dbReference>
<feature type="binding site" evidence="9">
    <location>
        <begin position="624"/>
        <end position="631"/>
    </location>
    <ligand>
        <name>ATP</name>
        <dbReference type="ChEBI" id="CHEBI:30616"/>
    </ligand>
</feature>
<feature type="domain" description="DNA mismatch repair proteins mutS family" evidence="13">
    <location>
        <begin position="698"/>
        <end position="714"/>
    </location>
</feature>
<dbReference type="OrthoDB" id="9802448at2"/>
<evidence type="ECO:0000256" key="3">
    <source>
        <dbReference type="ARBA" id="ARBA00022741"/>
    </source>
</evidence>
<evidence type="ECO:0000259" key="13">
    <source>
        <dbReference type="PROSITE" id="PS00486"/>
    </source>
</evidence>
<proteinExistence type="inferred from homology"/>
<dbReference type="SUPFAM" id="SSF53150">
    <property type="entry name" value="DNA repair protein MutS, domain II"/>
    <property type="match status" value="1"/>
</dbReference>
<dbReference type="SUPFAM" id="SSF48334">
    <property type="entry name" value="DNA repair protein MutS, domain III"/>
    <property type="match status" value="1"/>
</dbReference>
<dbReference type="Pfam" id="PF05190">
    <property type="entry name" value="MutS_IV"/>
    <property type="match status" value="1"/>
</dbReference>
<keyword evidence="11" id="KW-0175">Coiled coil</keyword>
<dbReference type="AlphaFoldDB" id="A0A7M3MCQ1"/>
<dbReference type="SMART" id="SM00534">
    <property type="entry name" value="MUTSac"/>
    <property type="match status" value="1"/>
</dbReference>
<dbReference type="InterPro" id="IPR045076">
    <property type="entry name" value="MutS"/>
</dbReference>
<dbReference type="InterPro" id="IPR036678">
    <property type="entry name" value="MutS_con_dom_sf"/>
</dbReference>
<dbReference type="InterPro" id="IPR016151">
    <property type="entry name" value="DNA_mismatch_repair_MutS_N"/>
</dbReference>
<dbReference type="Pfam" id="PF01624">
    <property type="entry name" value="MutS_I"/>
    <property type="match status" value="1"/>
</dbReference>
<dbReference type="InterPro" id="IPR000432">
    <property type="entry name" value="DNA_mismatch_repair_MutS_C"/>
</dbReference>
<feature type="coiled-coil region" evidence="11">
    <location>
        <begin position="508"/>
        <end position="535"/>
    </location>
</feature>
<keyword evidence="5 9" id="KW-0067">ATP-binding</keyword>
<dbReference type="NCBIfam" id="NF003810">
    <property type="entry name" value="PRK05399.1"/>
    <property type="match status" value="1"/>
</dbReference>
<evidence type="ECO:0000313" key="14">
    <source>
        <dbReference type="EMBL" id="TVM15658.1"/>
    </source>
</evidence>
<dbReference type="FunFam" id="3.40.1170.10:FF:000001">
    <property type="entry name" value="DNA mismatch repair protein MutS"/>
    <property type="match status" value="1"/>
</dbReference>
<evidence type="ECO:0000256" key="11">
    <source>
        <dbReference type="SAM" id="Coils"/>
    </source>
</evidence>
<comment type="similarity">
    <text evidence="1 9 10">Belongs to the DNA mismatch repair MutS family.</text>
</comment>
<dbReference type="PROSITE" id="PS00486">
    <property type="entry name" value="DNA_MISMATCH_REPAIR_2"/>
    <property type="match status" value="1"/>
</dbReference>
<protein>
    <recommendedName>
        <fullName evidence="2 9">DNA mismatch repair protein MutS</fullName>
    </recommendedName>
</protein>
<gene>
    <name evidence="9" type="primary">mutS</name>
    <name evidence="14" type="ORF">DPQ33_14775</name>
</gene>
<keyword evidence="3 9" id="KW-0547">Nucleotide-binding</keyword>
<dbReference type="HAMAP" id="MF_00096">
    <property type="entry name" value="MutS"/>
    <property type="match status" value="1"/>
</dbReference>
<keyword evidence="15" id="KW-1185">Reference proteome</keyword>
<dbReference type="SMART" id="SM00533">
    <property type="entry name" value="MUTSd"/>
    <property type="match status" value="1"/>
</dbReference>
<feature type="region of interest" description="Disordered" evidence="12">
    <location>
        <begin position="827"/>
        <end position="849"/>
    </location>
</feature>
<organism evidence="14 15">
    <name type="scientific">Oceanidesulfovibrio indonesiensis</name>
    <dbReference type="NCBI Taxonomy" id="54767"/>
    <lineage>
        <taxon>Bacteria</taxon>
        <taxon>Pseudomonadati</taxon>
        <taxon>Thermodesulfobacteriota</taxon>
        <taxon>Desulfovibrionia</taxon>
        <taxon>Desulfovibrionales</taxon>
        <taxon>Desulfovibrionaceae</taxon>
        <taxon>Oceanidesulfovibrio</taxon>
    </lineage>
</organism>
<evidence type="ECO:0000256" key="6">
    <source>
        <dbReference type="ARBA" id="ARBA00023125"/>
    </source>
</evidence>
<evidence type="ECO:0000256" key="4">
    <source>
        <dbReference type="ARBA" id="ARBA00022763"/>
    </source>
</evidence>
<evidence type="ECO:0000256" key="12">
    <source>
        <dbReference type="SAM" id="MobiDB-lite"/>
    </source>
</evidence>
<evidence type="ECO:0000256" key="7">
    <source>
        <dbReference type="ARBA" id="ARBA00023204"/>
    </source>
</evidence>
<dbReference type="NCBIfam" id="TIGR01070">
    <property type="entry name" value="mutS1"/>
    <property type="match status" value="1"/>
</dbReference>
<dbReference type="Gene3D" id="3.40.1170.10">
    <property type="entry name" value="DNA repair protein MutS, domain I"/>
    <property type="match status" value="1"/>
</dbReference>
<dbReference type="Proteomes" id="UP000448292">
    <property type="component" value="Unassembled WGS sequence"/>
</dbReference>
<evidence type="ECO:0000256" key="9">
    <source>
        <dbReference type="HAMAP-Rule" id="MF_00096"/>
    </source>
</evidence>
<dbReference type="PANTHER" id="PTHR11361">
    <property type="entry name" value="DNA MISMATCH REPAIR PROTEIN MUTS FAMILY MEMBER"/>
    <property type="match status" value="1"/>
</dbReference>
<keyword evidence="6 9" id="KW-0238">DNA-binding</keyword>
<sequence>MSAKKLTPMFEQYLGIKEEYPDALLFYRMGDFYELFFEDAEVAARELSIALTSRNPNDETRVPMCGVPHHAAKEYLGRLLEKGYKVAICDQIEDPKEAKGLVKRAVTRVLTPATVVDEDSLEAKDHNFLAALFWNPSRNRGGLGWLDYSTGDWSGFESSREPELWQWAQKIGPRELLVPEGHEVPSFVSQNFAQIVRLPGKGPFDRASAEERICKAQGVADLAVLDLAGKPELVKALGGLLFYCVQTQKHELEHLAPFKPLTLGKHLLLDEVTERNLELFRRLDGKTGPGTLLHVVDKTKTPMGGRLLRERMKHPWREAGPIEETLDAVSWLAQDDSLRTKVREALDSVFDLERCITRIFLGRATPKDFTALRSSIGRLPGVRELLDQAQQDGQLPRAAAAILANWDDLSDFHALLESALVDNPPPVITEGGLFRMGYRPELDELLNLAEHGESALDELLARERAETGLPKLKLGYNRVFGYYFELPRGQSDNAPERFVRRQTLANAERFTTDELKGLEEKLMNASEERKRHEYKLFLELRDQVAEARPRFLYMADVLAAVDYWQALAEAARVNNWSRPELTPGRELNITGGRHPVVETVQGAANFIPNDLAMDEDRKILLITGPNMAGKSTVLRQAALILILAQMGSFVPAAKAKLGLADRIFSRVGASDNLAQGQSTFMVEMTETARILRQAGKRSLIILDEIGRGTSTFDGLALAWSVVEELAARGGDGMRTLFATHYHELTSLEGAIPGVRNLNIAVKEWGGDIVFLRRLVPGPSDRSYGIEVAKLAGVPPRVVQRAKAILADLEERAKRGESHRGAFIKIETSPTTLPGLDRPEHRNEIPAEPPAFTDVAPERAEIFVQIAETLTDADLDSLSPIEALNMLHTLKKKLNSN</sequence>
<dbReference type="Pfam" id="PF00488">
    <property type="entry name" value="MutS_V"/>
    <property type="match status" value="1"/>
</dbReference>
<dbReference type="InterPro" id="IPR005748">
    <property type="entry name" value="DNA_mismatch_repair_MutS"/>
</dbReference>
<dbReference type="InterPro" id="IPR007861">
    <property type="entry name" value="DNA_mismatch_repair_MutS_clamp"/>
</dbReference>
<dbReference type="SUPFAM" id="SSF55271">
    <property type="entry name" value="DNA repair protein MutS, domain I"/>
    <property type="match status" value="1"/>
</dbReference>
<dbReference type="Gene3D" id="3.30.420.110">
    <property type="entry name" value="MutS, connector domain"/>
    <property type="match status" value="1"/>
</dbReference>
<dbReference type="SUPFAM" id="SSF52540">
    <property type="entry name" value="P-loop containing nucleoside triphosphate hydrolases"/>
    <property type="match status" value="1"/>
</dbReference>
<evidence type="ECO:0000313" key="15">
    <source>
        <dbReference type="Proteomes" id="UP000448292"/>
    </source>
</evidence>
<evidence type="ECO:0000256" key="2">
    <source>
        <dbReference type="ARBA" id="ARBA00021982"/>
    </source>
</evidence>
<dbReference type="Pfam" id="PF05188">
    <property type="entry name" value="MutS_II"/>
    <property type="match status" value="1"/>
</dbReference>
<dbReference type="PANTHER" id="PTHR11361:SF34">
    <property type="entry name" value="DNA MISMATCH REPAIR PROTEIN MSH1, MITOCHONDRIAL"/>
    <property type="match status" value="1"/>
</dbReference>
<dbReference type="Gene3D" id="3.40.50.300">
    <property type="entry name" value="P-loop containing nucleotide triphosphate hydrolases"/>
    <property type="match status" value="1"/>
</dbReference>
<dbReference type="GO" id="GO:0140664">
    <property type="term" value="F:ATP-dependent DNA damage sensor activity"/>
    <property type="evidence" value="ECO:0007669"/>
    <property type="project" value="InterPro"/>
</dbReference>
<dbReference type="GO" id="GO:0005524">
    <property type="term" value="F:ATP binding"/>
    <property type="evidence" value="ECO:0007669"/>
    <property type="project" value="UniProtKB-UniRule"/>
</dbReference>
<keyword evidence="4 9" id="KW-0227">DNA damage</keyword>
<reference evidence="14 15" key="1">
    <citation type="submission" date="2018-06" db="EMBL/GenBank/DDBJ databases">
        <title>Complete genome of Desulfovibrio indonesiensis P37SLT.</title>
        <authorList>
            <person name="Crispim J.S."/>
            <person name="Vidigal P.M.P."/>
            <person name="Silva L.C.F."/>
            <person name="Laguardia C.N."/>
            <person name="Araujo L.C."/>
            <person name="Dias R.S."/>
            <person name="Sousa M.P."/>
            <person name="Paula S.O."/>
            <person name="Silva C."/>
        </authorList>
    </citation>
    <scope>NUCLEOTIDE SEQUENCE [LARGE SCALE GENOMIC DNA]</scope>
    <source>
        <strain evidence="14 15">P37SLT</strain>
    </source>
</reference>
<evidence type="ECO:0000256" key="8">
    <source>
        <dbReference type="ARBA" id="ARBA00024647"/>
    </source>
</evidence>
<accession>A0A7M3MCQ1</accession>
<dbReference type="InterPro" id="IPR007695">
    <property type="entry name" value="DNA_mismatch_repair_MutS-lik_N"/>
</dbReference>
<dbReference type="InterPro" id="IPR007696">
    <property type="entry name" value="DNA_mismatch_repair_MutS_core"/>
</dbReference>
<name>A0A7M3MCQ1_9BACT</name>
<dbReference type="InterPro" id="IPR027417">
    <property type="entry name" value="P-loop_NTPase"/>
</dbReference>
<dbReference type="GO" id="GO:0030983">
    <property type="term" value="F:mismatched DNA binding"/>
    <property type="evidence" value="ECO:0007669"/>
    <property type="project" value="InterPro"/>
</dbReference>
<dbReference type="Gene3D" id="1.10.1420.10">
    <property type="match status" value="2"/>
</dbReference>
<keyword evidence="7 9" id="KW-0234">DNA repair</keyword>
<dbReference type="FunFam" id="3.40.50.300:FF:000870">
    <property type="entry name" value="MutS protein homolog 4"/>
    <property type="match status" value="1"/>
</dbReference>